<dbReference type="CDD" id="cd16917">
    <property type="entry name" value="HATPase_UhpB-NarQ-NarX-like"/>
    <property type="match status" value="1"/>
</dbReference>
<dbReference type="PANTHER" id="PTHR24421">
    <property type="entry name" value="NITRATE/NITRITE SENSOR PROTEIN NARX-RELATED"/>
    <property type="match status" value="1"/>
</dbReference>
<dbReference type="InterPro" id="IPR003594">
    <property type="entry name" value="HATPase_dom"/>
</dbReference>
<dbReference type="GO" id="GO:0016020">
    <property type="term" value="C:membrane"/>
    <property type="evidence" value="ECO:0007669"/>
    <property type="project" value="InterPro"/>
</dbReference>
<keyword evidence="5" id="KW-0472">Membrane</keyword>
<dbReference type="GO" id="GO:0046983">
    <property type="term" value="F:protein dimerization activity"/>
    <property type="evidence" value="ECO:0007669"/>
    <property type="project" value="InterPro"/>
</dbReference>
<gene>
    <name evidence="8" type="ORF">BTIS_2051</name>
</gene>
<dbReference type="Gene3D" id="3.30.565.10">
    <property type="entry name" value="Histidine kinase-like ATPase, C-terminal domain"/>
    <property type="match status" value="1"/>
</dbReference>
<feature type="domain" description="Signal transduction histidine kinase subgroup 3 dimerisation and phosphoacceptor" evidence="7">
    <location>
        <begin position="192"/>
        <end position="257"/>
    </location>
</feature>
<dbReference type="Pfam" id="PF02518">
    <property type="entry name" value="HATPase_c"/>
    <property type="match status" value="1"/>
</dbReference>
<dbReference type="Gene3D" id="1.20.5.1930">
    <property type="match status" value="1"/>
</dbReference>
<proteinExistence type="predicted"/>
<evidence type="ECO:0000259" key="7">
    <source>
        <dbReference type="Pfam" id="PF07730"/>
    </source>
</evidence>
<evidence type="ECO:0000313" key="8">
    <source>
        <dbReference type="EMBL" id="OZG55474.1"/>
    </source>
</evidence>
<dbReference type="InterPro" id="IPR011712">
    <property type="entry name" value="Sig_transdc_His_kin_sub3_dim/P"/>
</dbReference>
<name>A0A261F8Q5_9BIFI</name>
<dbReference type="AlphaFoldDB" id="A0A261F8Q5"/>
<keyword evidence="2 8" id="KW-0418">Kinase</keyword>
<evidence type="ECO:0000256" key="5">
    <source>
        <dbReference type="SAM" id="Phobius"/>
    </source>
</evidence>
<feature type="transmembrane region" description="Helical" evidence="5">
    <location>
        <begin position="98"/>
        <end position="116"/>
    </location>
</feature>
<dbReference type="InterPro" id="IPR050482">
    <property type="entry name" value="Sensor_HK_TwoCompSys"/>
</dbReference>
<feature type="domain" description="Histidine kinase/HSP90-like ATPase" evidence="6">
    <location>
        <begin position="299"/>
        <end position="404"/>
    </location>
</feature>
<reference evidence="8 9" key="1">
    <citation type="journal article" date="2017" name="BMC Genomics">
        <title>Comparative genomic and phylogenomic analyses of the Bifidobacteriaceae family.</title>
        <authorList>
            <person name="Lugli G.A."/>
            <person name="Milani C."/>
            <person name="Turroni F."/>
            <person name="Duranti S."/>
            <person name="Mancabelli L."/>
            <person name="Mangifesta M."/>
            <person name="Ferrario C."/>
            <person name="Modesto M."/>
            <person name="Mattarelli P."/>
            <person name="Jiri K."/>
            <person name="van Sinderen D."/>
            <person name="Ventura M."/>
        </authorList>
    </citation>
    <scope>NUCLEOTIDE SEQUENCE [LARGE SCALE GENOMIC DNA]</scope>
    <source>
        <strain evidence="8 9">DSM 100201</strain>
    </source>
</reference>
<organism evidence="8 9">
    <name type="scientific">Bifidobacterium tissieri</name>
    <dbReference type="NCBI Taxonomy" id="1630162"/>
    <lineage>
        <taxon>Bacteria</taxon>
        <taxon>Bacillati</taxon>
        <taxon>Actinomycetota</taxon>
        <taxon>Actinomycetes</taxon>
        <taxon>Bifidobacteriales</taxon>
        <taxon>Bifidobacteriaceae</taxon>
        <taxon>Bifidobacterium</taxon>
    </lineage>
</organism>
<keyword evidence="1" id="KW-0808">Transferase</keyword>
<evidence type="ECO:0000256" key="2">
    <source>
        <dbReference type="ARBA" id="ARBA00022777"/>
    </source>
</evidence>
<dbReference type="SUPFAM" id="SSF55874">
    <property type="entry name" value="ATPase domain of HSP90 chaperone/DNA topoisomerase II/histidine kinase"/>
    <property type="match status" value="1"/>
</dbReference>
<keyword evidence="5" id="KW-1133">Transmembrane helix</keyword>
<evidence type="ECO:0000256" key="1">
    <source>
        <dbReference type="ARBA" id="ARBA00022679"/>
    </source>
</evidence>
<keyword evidence="5" id="KW-0812">Transmembrane</keyword>
<sequence>MRAIGEQALLIAAGLTLALANPSAATMPLTVAGFLVSVAYAGLVEGLAPEHGRWLGYAGAGYAVAAVLFPQWCAFLPLIAYDCARSPAFFDARRWRRIIDRGIGLIWLVPLVVLLMRDGAVDGFAPSVPVIVTAVTLLGNGLGSARVEAHTLRRTLQRTQDRARHDSRIMRIRLSDIDEERARAVRMATLGERTRIAREIHDNVGHLLTRAIMQAQAGKAIADATGAPHASQGYAALGDTLNDAMTMIRRSVHDLEDDGTDFTAQIADAVHSFSGVSSGFSVRLLNGIGAAPAPVARCLATVIRESLSNVVRHSKAKQATVTLRDFPAFWQLVVQDEGPSRHDGPADGGTGRIDSSTAGTDDDIEGLRGMGLSDIETRVRALGGTSLCGPYQGGWRVFVSLPKTRWSQHPSDAMR</sequence>
<keyword evidence="3" id="KW-0902">Two-component regulatory system</keyword>
<keyword evidence="9" id="KW-1185">Reference proteome</keyword>
<feature type="region of interest" description="Disordered" evidence="4">
    <location>
        <begin position="337"/>
        <end position="367"/>
    </location>
</feature>
<evidence type="ECO:0000259" key="6">
    <source>
        <dbReference type="Pfam" id="PF02518"/>
    </source>
</evidence>
<dbReference type="InterPro" id="IPR036890">
    <property type="entry name" value="HATPase_C_sf"/>
</dbReference>
<evidence type="ECO:0000256" key="3">
    <source>
        <dbReference type="ARBA" id="ARBA00023012"/>
    </source>
</evidence>
<comment type="caution">
    <text evidence="8">The sequence shown here is derived from an EMBL/GenBank/DDBJ whole genome shotgun (WGS) entry which is preliminary data.</text>
</comment>
<feature type="transmembrane region" description="Helical" evidence="5">
    <location>
        <begin position="56"/>
        <end position="78"/>
    </location>
</feature>
<accession>A0A261F8Q5</accession>
<dbReference type="GO" id="GO:0000155">
    <property type="term" value="F:phosphorelay sensor kinase activity"/>
    <property type="evidence" value="ECO:0007669"/>
    <property type="project" value="InterPro"/>
</dbReference>
<dbReference type="Pfam" id="PF07730">
    <property type="entry name" value="HisKA_3"/>
    <property type="match status" value="1"/>
</dbReference>
<dbReference type="Proteomes" id="UP000216444">
    <property type="component" value="Unassembled WGS sequence"/>
</dbReference>
<dbReference type="EMBL" id="MWWV01000019">
    <property type="protein sequence ID" value="OZG55474.1"/>
    <property type="molecule type" value="Genomic_DNA"/>
</dbReference>
<protein>
    <submittedName>
        <fullName evidence="8">Two-component system sensor histidine kinase</fullName>
    </submittedName>
</protein>
<evidence type="ECO:0000313" key="9">
    <source>
        <dbReference type="Proteomes" id="UP000216444"/>
    </source>
</evidence>
<evidence type="ECO:0000256" key="4">
    <source>
        <dbReference type="SAM" id="MobiDB-lite"/>
    </source>
</evidence>
<dbReference type="RefSeq" id="WP_094665230.1">
    <property type="nucleotide sequence ID" value="NZ_MWWV01000019.1"/>
</dbReference>